<dbReference type="Proteomes" id="UP000308430">
    <property type="component" value="Unassembled WGS sequence"/>
</dbReference>
<evidence type="ECO:0000313" key="2">
    <source>
        <dbReference type="Proteomes" id="UP000308430"/>
    </source>
</evidence>
<name>A0A4V3WCF3_9RHOO</name>
<dbReference type="OrthoDB" id="5365713at2"/>
<organism evidence="1 2">
    <name type="scientific">Pseudothauera nasutitermitis</name>
    <dbReference type="NCBI Taxonomy" id="2565930"/>
    <lineage>
        <taxon>Bacteria</taxon>
        <taxon>Pseudomonadati</taxon>
        <taxon>Pseudomonadota</taxon>
        <taxon>Betaproteobacteria</taxon>
        <taxon>Rhodocyclales</taxon>
        <taxon>Zoogloeaceae</taxon>
        <taxon>Pseudothauera</taxon>
    </lineage>
</organism>
<keyword evidence="2" id="KW-1185">Reference proteome</keyword>
<reference evidence="1 2" key="1">
    <citation type="submission" date="2019-04" db="EMBL/GenBank/DDBJ databases">
        <title>Azoarcus nasutitermitis sp. nov. isolated from termite nest.</title>
        <authorList>
            <person name="Lin S.-Y."/>
            <person name="Hameed A."/>
            <person name="Hsu Y.-H."/>
            <person name="Young C.-C."/>
        </authorList>
    </citation>
    <scope>NUCLEOTIDE SEQUENCE [LARGE SCALE GENOMIC DNA]</scope>
    <source>
        <strain evidence="1 2">CC-YHH838</strain>
    </source>
</reference>
<dbReference type="AlphaFoldDB" id="A0A4V3WCF3"/>
<dbReference type="NCBIfam" id="NF038262">
    <property type="entry name" value="SiaB_fam_kinase"/>
    <property type="match status" value="1"/>
</dbReference>
<proteinExistence type="predicted"/>
<accession>A0A4V3WCF3</accession>
<dbReference type="Pfam" id="PF19788">
    <property type="entry name" value="DUF6272"/>
    <property type="match status" value="1"/>
</dbReference>
<gene>
    <name evidence="1" type="ORF">E6C76_00465</name>
</gene>
<comment type="caution">
    <text evidence="1">The sequence shown here is derived from an EMBL/GenBank/DDBJ whole genome shotgun (WGS) entry which is preliminary data.</text>
</comment>
<evidence type="ECO:0000313" key="1">
    <source>
        <dbReference type="EMBL" id="THF66904.1"/>
    </source>
</evidence>
<dbReference type="RefSeq" id="WP_136346313.1">
    <property type="nucleotide sequence ID" value="NZ_SSOC01000001.1"/>
</dbReference>
<sequence length="182" mass="20312">MNLEDFSVFRQRASSDGVLFYYTGEFSANVIGAMSDTVRERLEALGTPGRLGRKVFSTFMEMAQNILHYADETACEGGRIGALAVGQEHGKFYVLCGNPVRTDHVERLRARLDPLRRMTLDEIKAAYRDQLRSDTNAGDPISKGAGLGFLTVAREASEPIDYHIVFRADESTHAEFYLRAVI</sequence>
<dbReference type="EMBL" id="SSOC01000001">
    <property type="protein sequence ID" value="THF66904.1"/>
    <property type="molecule type" value="Genomic_DNA"/>
</dbReference>
<dbReference type="InterPro" id="IPR046239">
    <property type="entry name" value="DUF6272"/>
</dbReference>
<protein>
    <submittedName>
        <fullName evidence="1">Uncharacterized protein</fullName>
    </submittedName>
</protein>